<proteinExistence type="inferred from homology"/>
<dbReference type="PANTHER" id="PTHR12598">
    <property type="entry name" value="COPPER HOMEOSTASIS PROTEIN CUTC"/>
    <property type="match status" value="1"/>
</dbReference>
<reference evidence="3" key="1">
    <citation type="submission" date="2022-08" db="EMBL/GenBank/DDBJ databases">
        <title>Draft genome sequencing of Roseisolibacter agri AW1220.</title>
        <authorList>
            <person name="Tobiishi Y."/>
            <person name="Tonouchi A."/>
        </authorList>
    </citation>
    <scope>NUCLEOTIDE SEQUENCE</scope>
    <source>
        <strain evidence="3">AW1220</strain>
    </source>
</reference>
<sequence>MSEILVEACVDTVASALAAEAGGAGRVELCANLVEGGTTPSAGTIALARERLAIPLFVIVRPRGGDFLHDAGELAVMRRDVEEARRLGADGVVIGALAPDGRVDAEAVRMLVDAARPMRVTFHRAFDATRDLTEALEALVALGVDRVLTSGGAPSALEGAGALGALVRQAGDRLVVLAGGGLTAATVGPVVAASGVREVHVRGAERAESGMRFRRVAVGVAKPYVPDDFARVVTSADRIREVVAACASASAAAGPKPG</sequence>
<comment type="caution">
    <text evidence="3">The sequence shown here is derived from an EMBL/GenBank/DDBJ whole genome shotgun (WGS) entry which is preliminary data.</text>
</comment>
<dbReference type="InterPro" id="IPR005627">
    <property type="entry name" value="CutC-like"/>
</dbReference>
<dbReference type="RefSeq" id="WP_284349413.1">
    <property type="nucleotide sequence ID" value="NZ_BRXS01000002.1"/>
</dbReference>
<dbReference type="GO" id="GO:0005507">
    <property type="term" value="F:copper ion binding"/>
    <property type="evidence" value="ECO:0007669"/>
    <property type="project" value="TreeGrafter"/>
</dbReference>
<dbReference type="EMBL" id="BRXS01000002">
    <property type="protein sequence ID" value="GLC24971.1"/>
    <property type="molecule type" value="Genomic_DNA"/>
</dbReference>
<dbReference type="GO" id="GO:0005737">
    <property type="term" value="C:cytoplasm"/>
    <property type="evidence" value="ECO:0007669"/>
    <property type="project" value="UniProtKB-SubCell"/>
</dbReference>
<comment type="subcellular location">
    <subcellularLocation>
        <location evidence="2">Cytoplasm</location>
    </subcellularLocation>
</comment>
<gene>
    <name evidence="2 3" type="primary">cutC</name>
    <name evidence="3" type="ORF">rosag_14840</name>
</gene>
<accession>A0AA37V680</accession>
<protein>
    <recommendedName>
        <fullName evidence="2">PF03932 family protein CutC</fullName>
    </recommendedName>
</protein>
<dbReference type="HAMAP" id="MF_00795">
    <property type="entry name" value="CutC"/>
    <property type="match status" value="1"/>
</dbReference>
<evidence type="ECO:0000256" key="1">
    <source>
        <dbReference type="ARBA" id="ARBA00007768"/>
    </source>
</evidence>
<dbReference type="Gene3D" id="3.20.20.380">
    <property type="entry name" value="Copper homeostasis (CutC) domain"/>
    <property type="match status" value="1"/>
</dbReference>
<evidence type="ECO:0000256" key="2">
    <source>
        <dbReference type="HAMAP-Rule" id="MF_00795"/>
    </source>
</evidence>
<dbReference type="CDD" id="cd00945">
    <property type="entry name" value="Aldolase_Class_I"/>
    <property type="match status" value="1"/>
</dbReference>
<evidence type="ECO:0000313" key="4">
    <source>
        <dbReference type="Proteomes" id="UP001161325"/>
    </source>
</evidence>
<comment type="similarity">
    <text evidence="1 2">Belongs to the CutC family.</text>
</comment>
<evidence type="ECO:0000313" key="3">
    <source>
        <dbReference type="EMBL" id="GLC24971.1"/>
    </source>
</evidence>
<dbReference type="AlphaFoldDB" id="A0AA37V680"/>
<dbReference type="Proteomes" id="UP001161325">
    <property type="component" value="Unassembled WGS sequence"/>
</dbReference>
<keyword evidence="2" id="KW-0963">Cytoplasm</keyword>
<dbReference type="InterPro" id="IPR036822">
    <property type="entry name" value="CutC-like_dom_sf"/>
</dbReference>
<dbReference type="Pfam" id="PF03932">
    <property type="entry name" value="CutC"/>
    <property type="match status" value="1"/>
</dbReference>
<organism evidence="3 4">
    <name type="scientific">Roseisolibacter agri</name>
    <dbReference type="NCBI Taxonomy" id="2014610"/>
    <lineage>
        <taxon>Bacteria</taxon>
        <taxon>Pseudomonadati</taxon>
        <taxon>Gemmatimonadota</taxon>
        <taxon>Gemmatimonadia</taxon>
        <taxon>Gemmatimonadales</taxon>
        <taxon>Gemmatimonadaceae</taxon>
        <taxon>Roseisolibacter</taxon>
    </lineage>
</organism>
<dbReference type="FunFam" id="3.20.20.380:FF:000001">
    <property type="entry name" value="Copper homeostasis protein CutC"/>
    <property type="match status" value="1"/>
</dbReference>
<comment type="caution">
    <text evidence="2">Once thought to be involved in copper homeostasis, experiments in E.coli have shown this is not the case.</text>
</comment>
<dbReference type="PANTHER" id="PTHR12598:SF0">
    <property type="entry name" value="COPPER HOMEOSTASIS PROTEIN CUTC HOMOLOG"/>
    <property type="match status" value="1"/>
</dbReference>
<name>A0AA37V680_9BACT</name>
<keyword evidence="4" id="KW-1185">Reference proteome</keyword>
<dbReference type="SUPFAM" id="SSF110395">
    <property type="entry name" value="CutC-like"/>
    <property type="match status" value="1"/>
</dbReference>